<dbReference type="InterPro" id="IPR017938">
    <property type="entry name" value="Riboflavin_synthase-like_b-brl"/>
</dbReference>
<keyword evidence="2" id="KW-0479">Metal-binding</keyword>
<proteinExistence type="predicted"/>
<dbReference type="EMBL" id="CP049989">
    <property type="protein sequence ID" value="QIM53388.1"/>
    <property type="molecule type" value="Genomic_DNA"/>
</dbReference>
<dbReference type="PRINTS" id="PR00371">
    <property type="entry name" value="FPNCR"/>
</dbReference>
<dbReference type="RefSeq" id="WP_166228406.1">
    <property type="nucleotide sequence ID" value="NZ_CP049989.1"/>
</dbReference>
<keyword evidence="7" id="KW-1185">Reference proteome</keyword>
<dbReference type="InterPro" id="IPR006058">
    <property type="entry name" value="2Fe2S_fd_BS"/>
</dbReference>
<keyword evidence="2" id="KW-0408">Iron</keyword>
<feature type="domain" description="FAD-binding FR-type" evidence="5">
    <location>
        <begin position="98"/>
        <end position="197"/>
    </location>
</feature>
<dbReference type="SUPFAM" id="SSF63380">
    <property type="entry name" value="Riboflavin synthase domain-like"/>
    <property type="match status" value="1"/>
</dbReference>
<dbReference type="PROSITE" id="PS51384">
    <property type="entry name" value="FAD_FR"/>
    <property type="match status" value="1"/>
</dbReference>
<dbReference type="InterPro" id="IPR001433">
    <property type="entry name" value="OxRdtase_FAD/NAD-bd"/>
</dbReference>
<dbReference type="InterPro" id="IPR012675">
    <property type="entry name" value="Beta-grasp_dom_sf"/>
</dbReference>
<dbReference type="CDD" id="cd00207">
    <property type="entry name" value="fer2"/>
    <property type="match status" value="1"/>
</dbReference>
<keyword evidence="2" id="KW-0411">Iron-sulfur</keyword>
<dbReference type="InterPro" id="IPR050415">
    <property type="entry name" value="MRET"/>
</dbReference>
<dbReference type="InterPro" id="IPR036010">
    <property type="entry name" value="2Fe-2S_ferredoxin-like_sf"/>
</dbReference>
<dbReference type="CDD" id="cd06189">
    <property type="entry name" value="flavin_oxioreductase"/>
    <property type="match status" value="1"/>
</dbReference>
<dbReference type="PROSITE" id="PS51085">
    <property type="entry name" value="2FE2S_FER_2"/>
    <property type="match status" value="1"/>
</dbReference>
<dbReference type="AlphaFoldDB" id="A0A6G8IK35"/>
<evidence type="ECO:0000313" key="7">
    <source>
        <dbReference type="Proteomes" id="UP000503162"/>
    </source>
</evidence>
<dbReference type="InterPro" id="IPR008333">
    <property type="entry name" value="Cbr1-like_FAD-bd_dom"/>
</dbReference>
<accession>A0A6G8IK35</accession>
<evidence type="ECO:0000259" key="5">
    <source>
        <dbReference type="PROSITE" id="PS51384"/>
    </source>
</evidence>
<dbReference type="PANTHER" id="PTHR47354:SF5">
    <property type="entry name" value="PROTEIN RFBI"/>
    <property type="match status" value="1"/>
</dbReference>
<dbReference type="InterPro" id="IPR001041">
    <property type="entry name" value="2Fe-2S_ferredoxin-type"/>
</dbReference>
<dbReference type="InterPro" id="IPR017927">
    <property type="entry name" value="FAD-bd_FR_type"/>
</dbReference>
<dbReference type="PROSITE" id="PS00197">
    <property type="entry name" value="2FE2S_FER_1"/>
    <property type="match status" value="1"/>
</dbReference>
<dbReference type="Pfam" id="PF00175">
    <property type="entry name" value="NAD_binding_1"/>
    <property type="match status" value="1"/>
</dbReference>
<gene>
    <name evidence="6" type="ORF">G9Q37_15100</name>
</gene>
<dbReference type="Gene3D" id="3.10.20.30">
    <property type="match status" value="1"/>
</dbReference>
<dbReference type="PANTHER" id="PTHR47354">
    <property type="entry name" value="NADH OXIDOREDUCTASE HCR"/>
    <property type="match status" value="1"/>
</dbReference>
<protein>
    <submittedName>
        <fullName evidence="6">2Fe-2S iron-sulfur cluster binding domain-containing protein</fullName>
    </submittedName>
</protein>
<comment type="cofactor">
    <cofactor evidence="3">
        <name>[2Fe-2S] cluster</name>
        <dbReference type="ChEBI" id="CHEBI:190135"/>
    </cofactor>
</comment>
<dbReference type="GO" id="GO:0051537">
    <property type="term" value="F:2 iron, 2 sulfur cluster binding"/>
    <property type="evidence" value="ECO:0007669"/>
    <property type="project" value="UniProtKB-KW"/>
</dbReference>
<dbReference type="Gene3D" id="2.40.30.10">
    <property type="entry name" value="Translation factors"/>
    <property type="match status" value="1"/>
</dbReference>
<organism evidence="6 7">
    <name type="scientific">Hydrogenophaga crocea</name>
    <dbReference type="NCBI Taxonomy" id="2716225"/>
    <lineage>
        <taxon>Bacteria</taxon>
        <taxon>Pseudomonadati</taxon>
        <taxon>Pseudomonadota</taxon>
        <taxon>Betaproteobacteria</taxon>
        <taxon>Burkholderiales</taxon>
        <taxon>Comamonadaceae</taxon>
        <taxon>Hydrogenophaga</taxon>
    </lineage>
</organism>
<comment type="cofactor">
    <cofactor evidence="1">
        <name>FAD</name>
        <dbReference type="ChEBI" id="CHEBI:57692"/>
    </cofactor>
</comment>
<dbReference type="InterPro" id="IPR039261">
    <property type="entry name" value="FNR_nucleotide-bd"/>
</dbReference>
<dbReference type="Proteomes" id="UP000503162">
    <property type="component" value="Chromosome"/>
</dbReference>
<dbReference type="Pfam" id="PF00111">
    <property type="entry name" value="Fer2"/>
    <property type="match status" value="1"/>
</dbReference>
<feature type="domain" description="2Fe-2S ferredoxin-type" evidence="4">
    <location>
        <begin position="3"/>
        <end position="93"/>
    </location>
</feature>
<dbReference type="InterPro" id="IPR001709">
    <property type="entry name" value="Flavoprot_Pyr_Nucl_cyt_Rdtase"/>
</dbReference>
<dbReference type="GO" id="GO:0016491">
    <property type="term" value="F:oxidoreductase activity"/>
    <property type="evidence" value="ECO:0007669"/>
    <property type="project" value="InterPro"/>
</dbReference>
<evidence type="ECO:0000256" key="3">
    <source>
        <dbReference type="ARBA" id="ARBA00034078"/>
    </source>
</evidence>
<dbReference type="SUPFAM" id="SSF52343">
    <property type="entry name" value="Ferredoxin reductase-like, C-terminal NADP-linked domain"/>
    <property type="match status" value="1"/>
</dbReference>
<name>A0A6G8IK35_9BURK</name>
<evidence type="ECO:0000256" key="2">
    <source>
        <dbReference type="ARBA" id="ARBA00022714"/>
    </source>
</evidence>
<keyword evidence="2" id="KW-0001">2Fe-2S</keyword>
<evidence type="ECO:0000259" key="4">
    <source>
        <dbReference type="PROSITE" id="PS51085"/>
    </source>
</evidence>
<dbReference type="PRINTS" id="PR00410">
    <property type="entry name" value="PHEHYDRXLASE"/>
</dbReference>
<evidence type="ECO:0000256" key="1">
    <source>
        <dbReference type="ARBA" id="ARBA00001974"/>
    </source>
</evidence>
<sequence length="358" mass="38563">MAHRITWLETGHSFEAESDEAVLSAARRSDVPFAYDCRSGGCGTCRVRVVQGEVRYDDELPMGLSEEEAAAGQALLCQARACSDLVLSADPPDLGTPPQRLLARVDSVQPLCSDVTRLCLELPVDAGFSYRPGQYMNVHLPDGGHRSFSMASAPKGAVVDFHIRRIAGGRFTDGELAQLQPGDALEVELPLGSFCLRPQDYRPIVMLATGTGLAPLKAMLEALQGDPDCPPVSLYWGARTEADLYLHDEIAQWGEGLYEFNYVPVLSRAGDAWTGRRGHVQHAVVQDLAEQLGECAFYLCGSPAMIADAKKTLVAHGADAGFFYSDGFVFQRRDAPVTATSSPDITTTKPVVSATVGT</sequence>
<dbReference type="KEGG" id="hcz:G9Q37_15100"/>
<reference evidence="6 7" key="1">
    <citation type="submission" date="2020-03" db="EMBL/GenBank/DDBJ databases">
        <title>Hydrogenophaga sp. nov. isolated from cyanobacterial mat.</title>
        <authorList>
            <person name="Thorat V."/>
            <person name="Kirdat K."/>
            <person name="Tiwarekar B."/>
            <person name="Costa E.D."/>
            <person name="Yadav A."/>
        </authorList>
    </citation>
    <scope>NUCLEOTIDE SEQUENCE [LARGE SCALE GENOMIC DNA]</scope>
    <source>
        <strain evidence="6 7">BA0156</strain>
    </source>
</reference>
<evidence type="ECO:0000313" key="6">
    <source>
        <dbReference type="EMBL" id="QIM53388.1"/>
    </source>
</evidence>
<dbReference type="Pfam" id="PF00970">
    <property type="entry name" value="FAD_binding_6"/>
    <property type="match status" value="1"/>
</dbReference>
<dbReference type="Gene3D" id="3.40.50.80">
    <property type="entry name" value="Nucleotide-binding domain of ferredoxin-NADP reductase (FNR) module"/>
    <property type="match status" value="1"/>
</dbReference>
<dbReference type="SUPFAM" id="SSF54292">
    <property type="entry name" value="2Fe-2S ferredoxin-like"/>
    <property type="match status" value="1"/>
</dbReference>